<dbReference type="Gene3D" id="2.40.160.50">
    <property type="entry name" value="membrane protein fhac: a member of the omp85/tpsb transporter family"/>
    <property type="match status" value="1"/>
</dbReference>
<feature type="signal peptide" evidence="3">
    <location>
        <begin position="1"/>
        <end position="23"/>
    </location>
</feature>
<feature type="chain" id="PRO_5019400583" description="Bacterial surface antigen (D15) domain-containing protein" evidence="3">
    <location>
        <begin position="24"/>
        <end position="379"/>
    </location>
</feature>
<dbReference type="Pfam" id="PF01103">
    <property type="entry name" value="Omp85"/>
    <property type="match status" value="1"/>
</dbReference>
<evidence type="ECO:0000313" key="6">
    <source>
        <dbReference type="Proteomes" id="UP000283433"/>
    </source>
</evidence>
<comment type="caution">
    <text evidence="5">The sequence shown here is derived from an EMBL/GenBank/DDBJ whole genome shotgun (WGS) entry which is preliminary data.</text>
</comment>
<proteinExistence type="predicted"/>
<evidence type="ECO:0000256" key="3">
    <source>
        <dbReference type="SAM" id="SignalP"/>
    </source>
</evidence>
<name>A0A419S8X3_9SPHI</name>
<reference evidence="5 6" key="1">
    <citation type="submission" date="2016-07" db="EMBL/GenBank/DDBJ databases">
        <title>Genome of Pelobium manganitolerans.</title>
        <authorList>
            <person name="Wu S."/>
            <person name="Wang G."/>
        </authorList>
    </citation>
    <scope>NUCLEOTIDE SEQUENCE [LARGE SCALE GENOMIC DNA]</scope>
    <source>
        <strain evidence="5 6">YS-25</strain>
    </source>
</reference>
<keyword evidence="3" id="KW-0732">Signal</keyword>
<keyword evidence="6" id="KW-1185">Reference proteome</keyword>
<gene>
    <name evidence="5" type="ORF">BCY91_15425</name>
</gene>
<dbReference type="EMBL" id="MBTA01000005">
    <property type="protein sequence ID" value="RKD18198.1"/>
    <property type="molecule type" value="Genomic_DNA"/>
</dbReference>
<dbReference type="GO" id="GO:0019867">
    <property type="term" value="C:outer membrane"/>
    <property type="evidence" value="ECO:0007669"/>
    <property type="project" value="InterPro"/>
</dbReference>
<sequence length="379" mass="42982">MNCFKFKLVYTVLCLLAFEQAVAQRKIINKVFSDDTTRHNSFLPVPLFGYSQEAGLTLGAAGIYSFYTHKNDTVTKASQAYGVLGFSTKGRVQISLKTDVWAAHNKYHYITEAKFLNQPFNFYGIGNQTQKADEDKINLKRFRLNGELERRVARHFYLGGGAEYENLRFRDKEAGGIYSSAPNLVDRDGGEFLFLKATSFFDSRDNVPYPNKGFYARLQYGYAPNFFGSPNFEGSLLNADLRAFHSFSQSFKLALNATYEGLLSNNAVPFYLLRQLGNDQFMRGYYSGRFRDENLLTSQVELRYRPIPRFGLTAFGGTGKVFGQQSFADGQFKPTYGLGARFFFDLEKGLALRFDYALGEKPANEKRISGFYISLGEAF</sequence>
<dbReference type="RefSeq" id="WP_120180914.1">
    <property type="nucleotide sequence ID" value="NZ_MBTA01000005.1"/>
</dbReference>
<evidence type="ECO:0000313" key="5">
    <source>
        <dbReference type="EMBL" id="RKD18198.1"/>
    </source>
</evidence>
<evidence type="ECO:0000256" key="2">
    <source>
        <dbReference type="ARBA" id="ARBA00023136"/>
    </source>
</evidence>
<organism evidence="5 6">
    <name type="scientific">Pelobium manganitolerans</name>
    <dbReference type="NCBI Taxonomy" id="1842495"/>
    <lineage>
        <taxon>Bacteria</taxon>
        <taxon>Pseudomonadati</taxon>
        <taxon>Bacteroidota</taxon>
        <taxon>Sphingobacteriia</taxon>
        <taxon>Sphingobacteriales</taxon>
        <taxon>Sphingobacteriaceae</taxon>
        <taxon>Pelobium</taxon>
    </lineage>
</organism>
<dbReference type="InterPro" id="IPR000184">
    <property type="entry name" value="Bac_surfAg_D15"/>
</dbReference>
<evidence type="ECO:0000259" key="4">
    <source>
        <dbReference type="Pfam" id="PF01103"/>
    </source>
</evidence>
<dbReference type="AlphaFoldDB" id="A0A419S8X3"/>
<dbReference type="Proteomes" id="UP000283433">
    <property type="component" value="Unassembled WGS sequence"/>
</dbReference>
<keyword evidence="2" id="KW-0472">Membrane</keyword>
<evidence type="ECO:0000256" key="1">
    <source>
        <dbReference type="ARBA" id="ARBA00004370"/>
    </source>
</evidence>
<feature type="domain" description="Bacterial surface antigen (D15)" evidence="4">
    <location>
        <begin position="123"/>
        <end position="379"/>
    </location>
</feature>
<protein>
    <recommendedName>
        <fullName evidence="4">Bacterial surface antigen (D15) domain-containing protein</fullName>
    </recommendedName>
</protein>
<accession>A0A419S8X3</accession>
<dbReference type="OrthoDB" id="9771071at2"/>
<comment type="subcellular location">
    <subcellularLocation>
        <location evidence="1">Membrane</location>
    </subcellularLocation>
</comment>